<dbReference type="Pfam" id="PF00015">
    <property type="entry name" value="MCPsignal"/>
    <property type="match status" value="1"/>
</dbReference>
<dbReference type="InterPro" id="IPR004089">
    <property type="entry name" value="MCPsignal_dom"/>
</dbReference>
<keyword evidence="15" id="KW-1185">Reference proteome</keyword>
<sequence length="567" mass="60928">MRKKLRVKLKLGTKINLMFLVFMILFSGIVGLLVQQQVSKGIKAFAVEKAKGDLALAYRYIDSANPGDWIVTDGKLYKGATLMNDNFDLVDSIGADSGGTVTVFQGDTRIATNVQVDGKRAVGTKVSDTVKQAVLDRGELYTGEANVAGNTYQSAYMPILGADGQVIGIFYVGAPQSIIEKILSDFFTLFIIVLAGVLIVSTTAVLLFTRRIRKRLGAVAASLKLAGEGDFTHPVADHSGDELTTLANSFNDMTDNLRKLFNEVVDTSQQVAASSEELSASAEQSSLATETIAMSIQDVAQGAEQSSHRLNDSTAALDEVVTGVRSISDNATTVLDVSNQTIRKASEGDRLVDETVVQIQEIDRSVHESGKVIQLLDGRSKEIEEISQFISSIASQTNLLALNAAIEAARAGEHGRGFAVVADEVRKLAEQSQQSSAQISGLIHEIQNDMERSNQSIEQVGTEVQAGLEAVRRTQTNFKEILELMTTLTTRVDRMSSATQNVSFRVQNASSNLSGILHIAGDTSDHSQNVAAAAQQQLASMEEVSSSSTALSHLADNLHRVVGTFKI</sequence>
<dbReference type="EMBL" id="BMDD01000006">
    <property type="protein sequence ID" value="GGH85677.1"/>
    <property type="molecule type" value="Genomic_DNA"/>
</dbReference>
<keyword evidence="5 11" id="KW-0812">Transmembrane</keyword>
<keyword evidence="3" id="KW-0488">Methylation</keyword>
<evidence type="ECO:0000256" key="9">
    <source>
        <dbReference type="ARBA" id="ARBA00029447"/>
    </source>
</evidence>
<dbReference type="CDD" id="cd06225">
    <property type="entry name" value="HAMP"/>
    <property type="match status" value="1"/>
</dbReference>
<dbReference type="SUPFAM" id="SSF103190">
    <property type="entry name" value="Sensory domain-like"/>
    <property type="match status" value="1"/>
</dbReference>
<dbReference type="Gene3D" id="1.10.287.950">
    <property type="entry name" value="Methyl-accepting chemotaxis protein"/>
    <property type="match status" value="1"/>
</dbReference>
<feature type="transmembrane region" description="Helical" evidence="11">
    <location>
        <begin position="186"/>
        <end position="208"/>
    </location>
</feature>
<accession>A0ABQ2A7I2</accession>
<dbReference type="PROSITE" id="PS50111">
    <property type="entry name" value="CHEMOTAXIS_TRANSDUC_2"/>
    <property type="match status" value="1"/>
</dbReference>
<keyword evidence="2" id="KW-1003">Cell membrane</keyword>
<comment type="subcellular location">
    <subcellularLocation>
        <location evidence="1">Cell membrane</location>
        <topology evidence="1">Multi-pass membrane protein</topology>
    </subcellularLocation>
</comment>
<evidence type="ECO:0000256" key="11">
    <source>
        <dbReference type="SAM" id="Phobius"/>
    </source>
</evidence>
<evidence type="ECO:0000313" key="14">
    <source>
        <dbReference type="EMBL" id="GGH85677.1"/>
    </source>
</evidence>
<dbReference type="InterPro" id="IPR004090">
    <property type="entry name" value="Chemotax_Me-accpt_rcpt"/>
</dbReference>
<evidence type="ECO:0000256" key="10">
    <source>
        <dbReference type="PROSITE-ProRule" id="PRU00284"/>
    </source>
</evidence>
<evidence type="ECO:0000256" key="8">
    <source>
        <dbReference type="ARBA" id="ARBA00023224"/>
    </source>
</evidence>
<evidence type="ECO:0000256" key="1">
    <source>
        <dbReference type="ARBA" id="ARBA00004651"/>
    </source>
</evidence>
<reference evidence="15" key="1">
    <citation type="journal article" date="2019" name="Int. J. Syst. Evol. Microbiol.">
        <title>The Global Catalogue of Microorganisms (GCM) 10K type strain sequencing project: providing services to taxonomists for standard genome sequencing and annotation.</title>
        <authorList>
            <consortium name="The Broad Institute Genomics Platform"/>
            <consortium name="The Broad Institute Genome Sequencing Center for Infectious Disease"/>
            <person name="Wu L."/>
            <person name="Ma J."/>
        </authorList>
    </citation>
    <scope>NUCLEOTIDE SEQUENCE [LARGE SCALE GENOMIC DNA]</scope>
    <source>
        <strain evidence="15">CCM 8702</strain>
    </source>
</reference>
<dbReference type="RefSeq" id="WP_172246800.1">
    <property type="nucleotide sequence ID" value="NZ_BMDD01000006.1"/>
</dbReference>
<comment type="similarity">
    <text evidence="9">Belongs to the methyl-accepting chemotaxis (MCP) protein family.</text>
</comment>
<protein>
    <submittedName>
        <fullName evidence="14">Methyl-accepting chemotaxis protein TlpC</fullName>
    </submittedName>
</protein>
<dbReference type="Proteomes" id="UP000605427">
    <property type="component" value="Unassembled WGS sequence"/>
</dbReference>
<evidence type="ECO:0000259" key="12">
    <source>
        <dbReference type="PROSITE" id="PS50111"/>
    </source>
</evidence>
<dbReference type="Pfam" id="PF17202">
    <property type="entry name" value="sCache_3_3"/>
    <property type="match status" value="1"/>
</dbReference>
<dbReference type="CDD" id="cd11386">
    <property type="entry name" value="MCP_signal"/>
    <property type="match status" value="1"/>
</dbReference>
<dbReference type="Gene3D" id="6.10.340.10">
    <property type="match status" value="1"/>
</dbReference>
<evidence type="ECO:0000256" key="5">
    <source>
        <dbReference type="ARBA" id="ARBA00022692"/>
    </source>
</evidence>
<dbReference type="Pfam" id="PF00672">
    <property type="entry name" value="HAMP"/>
    <property type="match status" value="1"/>
</dbReference>
<gene>
    <name evidence="14" type="primary">tlpC</name>
    <name evidence="14" type="ORF">GCM10007362_43660</name>
</gene>
<comment type="caution">
    <text evidence="14">The sequence shown here is derived from an EMBL/GenBank/DDBJ whole genome shotgun (WGS) entry which is preliminary data.</text>
</comment>
<dbReference type="InterPro" id="IPR003660">
    <property type="entry name" value="HAMP_dom"/>
</dbReference>
<keyword evidence="8 10" id="KW-0807">Transducer</keyword>
<evidence type="ECO:0000256" key="7">
    <source>
        <dbReference type="ARBA" id="ARBA00023136"/>
    </source>
</evidence>
<dbReference type="InterPro" id="IPR033463">
    <property type="entry name" value="sCache_3"/>
</dbReference>
<keyword evidence="6 11" id="KW-1133">Transmembrane helix</keyword>
<dbReference type="PANTHER" id="PTHR32089:SF114">
    <property type="entry name" value="METHYL-ACCEPTING CHEMOTAXIS PROTEIN MCPB"/>
    <property type="match status" value="1"/>
</dbReference>
<dbReference type="PANTHER" id="PTHR32089">
    <property type="entry name" value="METHYL-ACCEPTING CHEMOTAXIS PROTEIN MCPB"/>
    <property type="match status" value="1"/>
</dbReference>
<name>A0ABQ2A7I2_9BACL</name>
<dbReference type="InterPro" id="IPR029151">
    <property type="entry name" value="Sensor-like_sf"/>
</dbReference>
<feature type="domain" description="HAMP" evidence="13">
    <location>
        <begin position="210"/>
        <end position="262"/>
    </location>
</feature>
<feature type="domain" description="Methyl-accepting transducer" evidence="12">
    <location>
        <begin position="281"/>
        <end position="517"/>
    </location>
</feature>
<feature type="transmembrane region" description="Helical" evidence="11">
    <location>
        <begin position="15"/>
        <end position="34"/>
    </location>
</feature>
<evidence type="ECO:0000256" key="6">
    <source>
        <dbReference type="ARBA" id="ARBA00022989"/>
    </source>
</evidence>
<evidence type="ECO:0000313" key="15">
    <source>
        <dbReference type="Proteomes" id="UP000605427"/>
    </source>
</evidence>
<evidence type="ECO:0000259" key="13">
    <source>
        <dbReference type="PROSITE" id="PS50885"/>
    </source>
</evidence>
<dbReference type="PROSITE" id="PS50885">
    <property type="entry name" value="HAMP"/>
    <property type="match status" value="1"/>
</dbReference>
<evidence type="ECO:0000256" key="3">
    <source>
        <dbReference type="ARBA" id="ARBA00022481"/>
    </source>
</evidence>
<evidence type="ECO:0000256" key="4">
    <source>
        <dbReference type="ARBA" id="ARBA00022500"/>
    </source>
</evidence>
<keyword evidence="4" id="KW-0145">Chemotaxis</keyword>
<organism evidence="14 15">
    <name type="scientific">Saccharibacillus endophyticus</name>
    <dbReference type="NCBI Taxonomy" id="2060666"/>
    <lineage>
        <taxon>Bacteria</taxon>
        <taxon>Bacillati</taxon>
        <taxon>Bacillota</taxon>
        <taxon>Bacilli</taxon>
        <taxon>Bacillales</taxon>
        <taxon>Paenibacillaceae</taxon>
        <taxon>Saccharibacillus</taxon>
    </lineage>
</organism>
<evidence type="ECO:0000256" key="2">
    <source>
        <dbReference type="ARBA" id="ARBA00022475"/>
    </source>
</evidence>
<proteinExistence type="inferred from homology"/>
<dbReference type="PRINTS" id="PR00260">
    <property type="entry name" value="CHEMTRNSDUCR"/>
</dbReference>
<dbReference type="SUPFAM" id="SSF58104">
    <property type="entry name" value="Methyl-accepting chemotaxis protein (MCP) signaling domain"/>
    <property type="match status" value="1"/>
</dbReference>
<dbReference type="SMART" id="SM00304">
    <property type="entry name" value="HAMP"/>
    <property type="match status" value="1"/>
</dbReference>
<dbReference type="SMART" id="SM00283">
    <property type="entry name" value="MA"/>
    <property type="match status" value="1"/>
</dbReference>
<keyword evidence="7 11" id="KW-0472">Membrane</keyword>